<evidence type="ECO:0000313" key="2">
    <source>
        <dbReference type="Proteomes" id="UP000316905"/>
    </source>
</evidence>
<evidence type="ECO:0008006" key="3">
    <source>
        <dbReference type="Google" id="ProtNLM"/>
    </source>
</evidence>
<sequence>MTLNDYLGAIYVDGARGEVVNGVLQHDCWSLTRAVRHEVYGLPLLPSWGHVRSTMPREFTRAAHECTDAMVRCEPCVGAIACVWRGPLCVHVGVIVEVGGRLHGMEMTQQGVFIKPLRAFQAKYLNVSYHIDRSLSQQA</sequence>
<comment type="caution">
    <text evidence="1">The sequence shown here is derived from an EMBL/GenBank/DDBJ whole genome shotgun (WGS) entry which is preliminary data.</text>
</comment>
<accession>A0A562Q8E3</accession>
<evidence type="ECO:0000313" key="1">
    <source>
        <dbReference type="EMBL" id="TWI52988.1"/>
    </source>
</evidence>
<reference evidence="1 2" key="1">
    <citation type="journal article" date="2015" name="Stand. Genomic Sci.">
        <title>Genomic Encyclopedia of Bacterial and Archaeal Type Strains, Phase III: the genomes of soil and plant-associated and newly described type strains.</title>
        <authorList>
            <person name="Whitman W.B."/>
            <person name="Woyke T."/>
            <person name="Klenk H.P."/>
            <person name="Zhou Y."/>
            <person name="Lilburn T.G."/>
            <person name="Beck B.J."/>
            <person name="De Vos P."/>
            <person name="Vandamme P."/>
            <person name="Eisen J.A."/>
            <person name="Garrity G."/>
            <person name="Hugenholtz P."/>
            <person name="Kyrpides N.C."/>
        </authorList>
    </citation>
    <scope>NUCLEOTIDE SEQUENCE [LARGE SCALE GENOMIC DNA]</scope>
    <source>
        <strain evidence="1 2">CGMCC 1.6858</strain>
    </source>
</reference>
<gene>
    <name evidence="1" type="ORF">IQ22_02823</name>
</gene>
<dbReference type="OrthoDB" id="9182016at2"/>
<organism evidence="1 2">
    <name type="scientific">Pseudomonas duriflava</name>
    <dbReference type="NCBI Taxonomy" id="459528"/>
    <lineage>
        <taxon>Bacteria</taxon>
        <taxon>Pseudomonadati</taxon>
        <taxon>Pseudomonadota</taxon>
        <taxon>Gammaproteobacteria</taxon>
        <taxon>Pseudomonadales</taxon>
        <taxon>Pseudomonadaceae</taxon>
        <taxon>Pseudomonas</taxon>
    </lineage>
</organism>
<name>A0A562Q8E3_9PSED</name>
<dbReference type="RefSeq" id="WP_145142944.1">
    <property type="nucleotide sequence ID" value="NZ_VLKY01000009.1"/>
</dbReference>
<protein>
    <recommendedName>
        <fullName evidence="3">NlpC/P60 family protein</fullName>
    </recommendedName>
</protein>
<proteinExistence type="predicted"/>
<keyword evidence="2" id="KW-1185">Reference proteome</keyword>
<dbReference type="Proteomes" id="UP000316905">
    <property type="component" value="Unassembled WGS sequence"/>
</dbReference>
<dbReference type="EMBL" id="VLKY01000009">
    <property type="protein sequence ID" value="TWI52988.1"/>
    <property type="molecule type" value="Genomic_DNA"/>
</dbReference>
<dbReference type="AlphaFoldDB" id="A0A562Q8E3"/>